<dbReference type="EMBL" id="JAJAGQ010000018">
    <property type="protein sequence ID" value="KAJ8536161.1"/>
    <property type="molecule type" value="Genomic_DNA"/>
</dbReference>
<keyword evidence="4" id="KW-1185">Reference proteome</keyword>
<name>A0A9Q1R1J0_9SOLA</name>
<evidence type="ECO:0000256" key="2">
    <source>
        <dbReference type="SAM" id="MobiDB-lite"/>
    </source>
</evidence>
<reference evidence="4" key="1">
    <citation type="journal article" date="2023" name="Proc. Natl. Acad. Sci. U.S.A.">
        <title>Genomic and structural basis for evolution of tropane alkaloid biosynthesis.</title>
        <authorList>
            <person name="Wanga Y.-J."/>
            <person name="Taina T."/>
            <person name="Yua J.-Y."/>
            <person name="Lia J."/>
            <person name="Xua B."/>
            <person name="Chenc J."/>
            <person name="D'Auriad J.C."/>
            <person name="Huanga J.-P."/>
            <person name="Huanga S.-X."/>
        </authorList>
    </citation>
    <scope>NUCLEOTIDE SEQUENCE [LARGE SCALE GENOMIC DNA]</scope>
    <source>
        <strain evidence="4">cv. KIB-2019</strain>
    </source>
</reference>
<dbReference type="PANTHER" id="PTHR37205:SF1">
    <property type="entry name" value="F23A5.30 PROTEIN"/>
    <property type="match status" value="1"/>
</dbReference>
<evidence type="ECO:0000313" key="4">
    <source>
        <dbReference type="Proteomes" id="UP001152561"/>
    </source>
</evidence>
<feature type="region of interest" description="Disordered" evidence="2">
    <location>
        <begin position="700"/>
        <end position="738"/>
    </location>
</feature>
<dbReference type="PANTHER" id="PTHR37205">
    <property type="entry name" value="F23A5.30 PROTEIN"/>
    <property type="match status" value="1"/>
</dbReference>
<gene>
    <name evidence="3" type="ORF">K7X08_034562</name>
</gene>
<organism evidence="3 4">
    <name type="scientific">Anisodus acutangulus</name>
    <dbReference type="NCBI Taxonomy" id="402998"/>
    <lineage>
        <taxon>Eukaryota</taxon>
        <taxon>Viridiplantae</taxon>
        <taxon>Streptophyta</taxon>
        <taxon>Embryophyta</taxon>
        <taxon>Tracheophyta</taxon>
        <taxon>Spermatophyta</taxon>
        <taxon>Magnoliopsida</taxon>
        <taxon>eudicotyledons</taxon>
        <taxon>Gunneridae</taxon>
        <taxon>Pentapetalae</taxon>
        <taxon>asterids</taxon>
        <taxon>lamiids</taxon>
        <taxon>Solanales</taxon>
        <taxon>Solanaceae</taxon>
        <taxon>Solanoideae</taxon>
        <taxon>Hyoscyameae</taxon>
        <taxon>Anisodus</taxon>
    </lineage>
</organism>
<protein>
    <submittedName>
        <fullName evidence="3">Uncharacterized protein</fullName>
    </submittedName>
</protein>
<feature type="coiled-coil region" evidence="1">
    <location>
        <begin position="795"/>
        <end position="857"/>
    </location>
</feature>
<dbReference type="GO" id="GO:0009909">
    <property type="term" value="P:regulation of flower development"/>
    <property type="evidence" value="ECO:0007669"/>
    <property type="project" value="InterPro"/>
</dbReference>
<evidence type="ECO:0000256" key="1">
    <source>
        <dbReference type="SAM" id="Coils"/>
    </source>
</evidence>
<proteinExistence type="predicted"/>
<keyword evidence="1" id="KW-0175">Coiled coil</keyword>
<dbReference type="InterPro" id="IPR038864">
    <property type="entry name" value="HDR1"/>
</dbReference>
<evidence type="ECO:0000313" key="3">
    <source>
        <dbReference type="EMBL" id="KAJ8536161.1"/>
    </source>
</evidence>
<comment type="caution">
    <text evidence="3">The sequence shown here is derived from an EMBL/GenBank/DDBJ whole genome shotgun (WGS) entry which is preliminary data.</text>
</comment>
<dbReference type="AlphaFoldDB" id="A0A9Q1R1J0"/>
<accession>A0A9Q1R1J0</accession>
<sequence>MGCDKTDNLPDPNSFHAFDDLALSIRQSGAVDSNGVFQGGFSSGANVASFPFVSLPAVHPLPGNVNEINNFEMVNLKNLNTLHHHHLEPNLMNVRNSAPSFSTPSEMPHCMENCAEINHLNMNNNMQASDSLMNEGVLSKGIPNPGANMNFMPMQSRGAGCLEKAGKATGISQNSLQASGSPFDIVYNMQNTKSIGGVGIHNNAKVNPVPFSSPENIDGSFLTLGIGSNIEDRSNLRFSGREVNSRLEEAILPQCNNVNVQQIRRNFPSLIHGVTGGITNFQRGSGGFPNSARNSGVSTCPSNNESVLVPGSRISAPPFIYVTPDAQLNSSNTRDLGAVGKADLRLSGPDPLKYAQGGLPPPSLAFSNNATLPPHLQFGRMAAIQSAQPVRVATQATIKQQSNLYTNISRNQSFTASPILSHGSGRVRQDHLGQQCLVNVPHPWGNNVFPEGMGAPIAGRSGIQTAPGNQFPKRLGVRLNDGAISQATREGVLPGTGRIQQIRQGNSYRSQDHGPKMHPTELLHPPLAMGRPQGGSPANYNVSGLPYHAGQGVPISKVDVAPQASYIHGQTSLKRRAVGAPPTAPTCQRRRTLTPHNQQLIAHLKQNTNAPVPASSPSIPSPRVKWQGLEESAQPIGEKCLLCKRDVAFNPEGPISRPAIPPAVAVLPCGHKMEGMLEGFSPVSSTPVFWKSRKRSASVKNLDKQVTAKADETPQNQEESSADEKMQETPPSTELSERRKALFEPLEPVTNANGRRPSAESLLPPPDFDAACYPKGWLAGKRRKLVNVDVVESMRRIALQEMNRKDREIDGLNEQLEADAQCLEHLQIQLLEERSKRADVERQNAMLQSQINVLMNMIQENDDIDDDGTNDS</sequence>
<dbReference type="Proteomes" id="UP001152561">
    <property type="component" value="Unassembled WGS sequence"/>
</dbReference>
<feature type="region of interest" description="Disordered" evidence="2">
    <location>
        <begin position="744"/>
        <end position="763"/>
    </location>
</feature>
<dbReference type="OrthoDB" id="1887047at2759"/>